<name>A0A368SGG8_SETIT</name>
<reference evidence="1" key="1">
    <citation type="journal article" date="2012" name="Nat. Biotechnol.">
        <title>Reference genome sequence of the model plant Setaria.</title>
        <authorList>
            <person name="Bennetzen J.L."/>
            <person name="Schmutz J."/>
            <person name="Wang H."/>
            <person name="Percifield R."/>
            <person name="Hawkins J."/>
            <person name="Pontaroli A.C."/>
            <person name="Estep M."/>
            <person name="Feng L."/>
            <person name="Vaughn J.N."/>
            <person name="Grimwood J."/>
            <person name="Jenkins J."/>
            <person name="Barry K."/>
            <person name="Lindquist E."/>
            <person name="Hellsten U."/>
            <person name="Deshpande S."/>
            <person name="Wang X."/>
            <person name="Wu X."/>
            <person name="Mitros T."/>
            <person name="Triplett J."/>
            <person name="Yang X."/>
            <person name="Ye C.Y."/>
            <person name="Mauro-Herrera M."/>
            <person name="Wang L."/>
            <person name="Li P."/>
            <person name="Sharma M."/>
            <person name="Sharma R."/>
            <person name="Ronald P.C."/>
            <person name="Panaud O."/>
            <person name="Kellogg E.A."/>
            <person name="Brutnell T.P."/>
            <person name="Doust A.N."/>
            <person name="Tuskan G.A."/>
            <person name="Rokhsar D."/>
            <person name="Devos K.M."/>
        </authorList>
    </citation>
    <scope>NUCLEOTIDE SEQUENCE [LARGE SCALE GENOMIC DNA]</scope>
    <source>
        <strain evidence="1">Yugu1</strain>
    </source>
</reference>
<protein>
    <submittedName>
        <fullName evidence="1">Uncharacterized protein</fullName>
    </submittedName>
</protein>
<dbReference type="AlphaFoldDB" id="A0A368SGG8"/>
<proteinExistence type="predicted"/>
<accession>A0A368SGG8</accession>
<organism evidence="1">
    <name type="scientific">Setaria italica</name>
    <name type="common">Foxtail millet</name>
    <name type="synonym">Panicum italicum</name>
    <dbReference type="NCBI Taxonomy" id="4555"/>
    <lineage>
        <taxon>Eukaryota</taxon>
        <taxon>Viridiplantae</taxon>
        <taxon>Streptophyta</taxon>
        <taxon>Embryophyta</taxon>
        <taxon>Tracheophyta</taxon>
        <taxon>Spermatophyta</taxon>
        <taxon>Magnoliopsida</taxon>
        <taxon>Liliopsida</taxon>
        <taxon>Poales</taxon>
        <taxon>Poaceae</taxon>
        <taxon>PACMAD clade</taxon>
        <taxon>Panicoideae</taxon>
        <taxon>Panicodae</taxon>
        <taxon>Paniceae</taxon>
        <taxon>Cenchrinae</taxon>
        <taxon>Setaria</taxon>
    </lineage>
</organism>
<dbReference type="EMBL" id="CM003536">
    <property type="protein sequence ID" value="RCV41461.1"/>
    <property type="molecule type" value="Genomic_DNA"/>
</dbReference>
<evidence type="ECO:0000313" key="1">
    <source>
        <dbReference type="EMBL" id="RCV41461.1"/>
    </source>
</evidence>
<gene>
    <name evidence="1" type="ORF">SETIT_9G137900v2</name>
</gene>
<sequence>MGMAPSNTLPSTSSYTHILAFGLHSKSNSKPPLTSHHYQEAQGEDTLHVRAWLAGPLFPAAGHGGGAARATASGSIRGVPRRGEIRSHRRHVPVLVSLTATKTDLWEEPEKWWMNQRKKREGEPRTGRTEQLAITDSVSCPFTIRNNTLICAYRAATQAHIRTHSAPVFRPAQ</sequence>
<reference evidence="1" key="2">
    <citation type="submission" date="2015-07" db="EMBL/GenBank/DDBJ databases">
        <authorList>
            <person name="Noorani M."/>
        </authorList>
    </citation>
    <scope>NUCLEOTIDE SEQUENCE</scope>
    <source>
        <strain evidence="1">Yugu1</strain>
    </source>
</reference>